<dbReference type="RefSeq" id="WP_133532535.1">
    <property type="nucleotide sequence ID" value="NZ_SNXR01000012.1"/>
</dbReference>
<proteinExistence type="predicted"/>
<protein>
    <submittedName>
        <fullName evidence="1">Uncharacterized protein</fullName>
    </submittedName>
</protein>
<dbReference type="EMBL" id="SNXR01000012">
    <property type="protein sequence ID" value="TDP60251.1"/>
    <property type="molecule type" value="Genomic_DNA"/>
</dbReference>
<evidence type="ECO:0000313" key="2">
    <source>
        <dbReference type="Proteomes" id="UP000295260"/>
    </source>
</evidence>
<comment type="caution">
    <text evidence="1">The sequence shown here is derived from an EMBL/GenBank/DDBJ whole genome shotgun (WGS) entry which is preliminary data.</text>
</comment>
<dbReference type="Proteomes" id="UP000295260">
    <property type="component" value="Unassembled WGS sequence"/>
</dbReference>
<dbReference type="AlphaFoldDB" id="A0A4R6QCT7"/>
<accession>A0A4R6QCT7</accession>
<reference evidence="1 2" key="1">
    <citation type="submission" date="2019-03" db="EMBL/GenBank/DDBJ databases">
        <title>Genomic Encyclopedia of Archaeal and Bacterial Type Strains, Phase II (KMG-II): from individual species to whole genera.</title>
        <authorList>
            <person name="Goeker M."/>
        </authorList>
    </citation>
    <scope>NUCLEOTIDE SEQUENCE [LARGE SCALE GENOMIC DNA]</scope>
    <source>
        <strain evidence="1 2">DSM 25687</strain>
    </source>
</reference>
<keyword evidence="2" id="KW-1185">Reference proteome</keyword>
<evidence type="ECO:0000313" key="1">
    <source>
        <dbReference type="EMBL" id="TDP60251.1"/>
    </source>
</evidence>
<name>A0A4R6QCT7_9FLAO</name>
<sequence>MPIDNLGSSHFTSEQKVAIKAALAQIFELTESLAVNLTPKERSKYGKVGEKGKLLIDKVKSYHDTQPNLQSPEVDWVEFEKDYQDRVFTTGVLSQLASLEERMLSIKILRDYDNKTDSLRDYQYAKYKNSFGSQPGFENKINQLKVFFPKTGKTKKKE</sequence>
<gene>
    <name evidence="1" type="ORF">BC748_1232</name>
</gene>
<dbReference type="OrthoDB" id="5952844at2"/>
<organism evidence="1 2">
    <name type="scientific">Flavobacterium dankookense</name>
    <dbReference type="NCBI Taxonomy" id="706186"/>
    <lineage>
        <taxon>Bacteria</taxon>
        <taxon>Pseudomonadati</taxon>
        <taxon>Bacteroidota</taxon>
        <taxon>Flavobacteriia</taxon>
        <taxon>Flavobacteriales</taxon>
        <taxon>Flavobacteriaceae</taxon>
        <taxon>Flavobacterium</taxon>
    </lineage>
</organism>